<reference evidence="1 2" key="1">
    <citation type="submission" date="2023-11" db="EMBL/GenBank/DDBJ databases">
        <title>Halocaridina rubra genome assembly.</title>
        <authorList>
            <person name="Smith C."/>
        </authorList>
    </citation>
    <scope>NUCLEOTIDE SEQUENCE [LARGE SCALE GENOMIC DNA]</scope>
    <source>
        <strain evidence="1">EP-1</strain>
        <tissue evidence="1">Whole</tissue>
    </source>
</reference>
<organism evidence="1 2">
    <name type="scientific">Halocaridina rubra</name>
    <name type="common">Hawaiian red shrimp</name>
    <dbReference type="NCBI Taxonomy" id="373956"/>
    <lineage>
        <taxon>Eukaryota</taxon>
        <taxon>Metazoa</taxon>
        <taxon>Ecdysozoa</taxon>
        <taxon>Arthropoda</taxon>
        <taxon>Crustacea</taxon>
        <taxon>Multicrustacea</taxon>
        <taxon>Malacostraca</taxon>
        <taxon>Eumalacostraca</taxon>
        <taxon>Eucarida</taxon>
        <taxon>Decapoda</taxon>
        <taxon>Pleocyemata</taxon>
        <taxon>Caridea</taxon>
        <taxon>Atyoidea</taxon>
        <taxon>Atyidae</taxon>
        <taxon>Halocaridina</taxon>
    </lineage>
</organism>
<dbReference type="EMBL" id="JAXCGZ010023119">
    <property type="protein sequence ID" value="KAK7016990.1"/>
    <property type="molecule type" value="Genomic_DNA"/>
</dbReference>
<dbReference type="AlphaFoldDB" id="A0AAN8WLJ7"/>
<protein>
    <submittedName>
        <fullName evidence="1">Uncharacterized protein</fullName>
    </submittedName>
</protein>
<evidence type="ECO:0000313" key="1">
    <source>
        <dbReference type="EMBL" id="KAK7016990.1"/>
    </source>
</evidence>
<sequence length="75" mass="8674">MTRQGNEKDRKGIWNKVIQWSHISFIQNNEMWKLMLETVPIIVLDNKSDVVAQSCSVDLNTAVRWAAMEILSVRS</sequence>
<name>A0AAN8WLJ7_HALRR</name>
<comment type="caution">
    <text evidence="1">The sequence shown here is derived from an EMBL/GenBank/DDBJ whole genome shotgun (WGS) entry which is preliminary data.</text>
</comment>
<proteinExistence type="predicted"/>
<gene>
    <name evidence="1" type="ORF">SK128_025218</name>
</gene>
<evidence type="ECO:0000313" key="2">
    <source>
        <dbReference type="Proteomes" id="UP001381693"/>
    </source>
</evidence>
<dbReference type="Proteomes" id="UP001381693">
    <property type="component" value="Unassembled WGS sequence"/>
</dbReference>
<accession>A0AAN8WLJ7</accession>
<keyword evidence="2" id="KW-1185">Reference proteome</keyword>